<gene>
    <name evidence="6" type="ORF">PSYICH_LOCUS13978</name>
</gene>
<dbReference type="PROSITE" id="PS00108">
    <property type="entry name" value="PROTEIN_KINASE_ST"/>
    <property type="match status" value="1"/>
</dbReference>
<feature type="compositionally biased region" description="Basic and acidic residues" evidence="4">
    <location>
        <begin position="521"/>
        <end position="564"/>
    </location>
</feature>
<dbReference type="GO" id="GO:0005524">
    <property type="term" value="F:ATP binding"/>
    <property type="evidence" value="ECO:0007669"/>
    <property type="project" value="UniProtKB-UniRule"/>
</dbReference>
<dbReference type="GO" id="GO:0004674">
    <property type="term" value="F:protein serine/threonine kinase activity"/>
    <property type="evidence" value="ECO:0007669"/>
    <property type="project" value="TreeGrafter"/>
</dbReference>
<dbReference type="InterPro" id="IPR000719">
    <property type="entry name" value="Prot_kinase_dom"/>
</dbReference>
<dbReference type="InterPro" id="IPR017441">
    <property type="entry name" value="Protein_kinase_ATP_BS"/>
</dbReference>
<evidence type="ECO:0000256" key="1">
    <source>
        <dbReference type="ARBA" id="ARBA00022741"/>
    </source>
</evidence>
<dbReference type="GO" id="GO:0005737">
    <property type="term" value="C:cytoplasm"/>
    <property type="evidence" value="ECO:0007669"/>
    <property type="project" value="TreeGrafter"/>
</dbReference>
<keyword evidence="1 3" id="KW-0547">Nucleotide-binding</keyword>
<feature type="domain" description="Protein kinase" evidence="5">
    <location>
        <begin position="17"/>
        <end position="286"/>
    </location>
</feature>
<sequence>MTQEVRRKKVFSIGNYLFTGITLGKGNFARVEEAVHTILNVRVAIKIMDVNHIKEEYVIKNLYREAKIMAKLNHPCIVSLFQTMQRADNVYYLVTELANGGDLCSFVKKQAKGRLEEKLTKVYARQFVSALSHMHSLGVVHRDLKMDNVMLNSVQTQIKIVDFGLSNIWTPDSPLKTHCGSPEYAAPELFVTGKQYGAEVDLWSLGIILYGMVLGKLPFVTSCCQQLPSQERRKQLVAQINKGLSTAHRRALSSFSPDFRTLMSRLLIADASKRINIKELMVHPWITEKGKRMIRTNPLKNLDSYEKNKLYGKLSAILQIDPKQVSQAIMQEPLGKVGGVYNVLKRKLQLNSVHGDGASKTMPSLTIFEIANLTKALDKERSRSPLSKRIPKPQSAQTQKKDYFTPSIQSTESKVSRQSINKEEQTVKLVNINTNQGKIKKKYQLTKSRPSTVQETTILKGAGAGEGKERPNTVQAVVEKKVDYRYIKSPSLRRKVYSATLNKDSSQLIPVPDKCLASPRGDQKETMVTIEKPKDKKDARLKERVMSPSTKSRERDKSKFDRPVSKKQGKVVQIKESPAKLPPLPKSDQSQRRTSVTAPLQQMIEKSLKTAVVIGKSSSAKVTMKKKEAKEDNVNMAFGDYVATKGATSPRKIAIYDPIARSIADYVANNISDKINRYPWLKK</sequence>
<dbReference type="InterPro" id="IPR008271">
    <property type="entry name" value="Ser/Thr_kinase_AS"/>
</dbReference>
<dbReference type="SUPFAM" id="SSF56112">
    <property type="entry name" value="Protein kinase-like (PK-like)"/>
    <property type="match status" value="1"/>
</dbReference>
<dbReference type="FunFam" id="1.10.510.10:FF:000571">
    <property type="entry name" value="Maternal embryonic leucine zipper kinase"/>
    <property type="match status" value="1"/>
</dbReference>
<dbReference type="PANTHER" id="PTHR24346:SF79">
    <property type="entry name" value="PROTEIN KINASE DOMAIN-CONTAINING PROTEIN"/>
    <property type="match status" value="1"/>
</dbReference>
<dbReference type="EMBL" id="OV651819">
    <property type="protein sequence ID" value="CAH1113001.1"/>
    <property type="molecule type" value="Genomic_DNA"/>
</dbReference>
<evidence type="ECO:0000256" key="2">
    <source>
        <dbReference type="ARBA" id="ARBA00022840"/>
    </source>
</evidence>
<keyword evidence="7" id="KW-1185">Reference proteome</keyword>
<proteinExistence type="predicted"/>
<evidence type="ECO:0000256" key="4">
    <source>
        <dbReference type="SAM" id="MobiDB-lite"/>
    </source>
</evidence>
<evidence type="ECO:0000259" key="5">
    <source>
        <dbReference type="PROSITE" id="PS50011"/>
    </source>
</evidence>
<keyword evidence="2 3" id="KW-0067">ATP-binding</keyword>
<dbReference type="PROSITE" id="PS00107">
    <property type="entry name" value="PROTEIN_KINASE_ATP"/>
    <property type="match status" value="1"/>
</dbReference>
<protein>
    <recommendedName>
        <fullName evidence="5">Protein kinase domain-containing protein</fullName>
    </recommendedName>
</protein>
<dbReference type="SMART" id="SM00220">
    <property type="entry name" value="S_TKc"/>
    <property type="match status" value="1"/>
</dbReference>
<dbReference type="PROSITE" id="PS50011">
    <property type="entry name" value="PROTEIN_KINASE_DOM"/>
    <property type="match status" value="1"/>
</dbReference>
<feature type="region of interest" description="Disordered" evidence="4">
    <location>
        <begin position="379"/>
        <end position="419"/>
    </location>
</feature>
<evidence type="ECO:0000313" key="6">
    <source>
        <dbReference type="EMBL" id="CAH1113001.1"/>
    </source>
</evidence>
<dbReference type="AlphaFoldDB" id="A0A9P0GKG3"/>
<dbReference type="PANTHER" id="PTHR24346">
    <property type="entry name" value="MAP/MICROTUBULE AFFINITY-REGULATING KINASE"/>
    <property type="match status" value="1"/>
</dbReference>
<feature type="region of interest" description="Disordered" evidence="4">
    <location>
        <begin position="509"/>
        <end position="600"/>
    </location>
</feature>
<dbReference type="GO" id="GO:0035556">
    <property type="term" value="P:intracellular signal transduction"/>
    <property type="evidence" value="ECO:0007669"/>
    <property type="project" value="TreeGrafter"/>
</dbReference>
<dbReference type="InterPro" id="IPR011009">
    <property type="entry name" value="Kinase-like_dom_sf"/>
</dbReference>
<feature type="compositionally biased region" description="Polar residues" evidence="4">
    <location>
        <begin position="406"/>
        <end position="419"/>
    </location>
</feature>
<dbReference type="Gene3D" id="1.10.510.10">
    <property type="entry name" value="Transferase(Phosphotransferase) domain 1"/>
    <property type="match status" value="1"/>
</dbReference>
<reference evidence="6" key="1">
    <citation type="submission" date="2022-01" db="EMBL/GenBank/DDBJ databases">
        <authorList>
            <person name="King R."/>
        </authorList>
    </citation>
    <scope>NUCLEOTIDE SEQUENCE</scope>
</reference>
<feature type="binding site" evidence="3">
    <location>
        <position position="46"/>
    </location>
    <ligand>
        <name>ATP</name>
        <dbReference type="ChEBI" id="CHEBI:30616"/>
    </ligand>
</feature>
<accession>A0A9P0GKG3</accession>
<evidence type="ECO:0000256" key="3">
    <source>
        <dbReference type="PROSITE-ProRule" id="PRU10141"/>
    </source>
</evidence>
<evidence type="ECO:0000313" key="7">
    <source>
        <dbReference type="Proteomes" id="UP001153636"/>
    </source>
</evidence>
<name>A0A9P0GKG3_9CUCU</name>
<dbReference type="Proteomes" id="UP001153636">
    <property type="component" value="Chromosome 7"/>
</dbReference>
<dbReference type="Pfam" id="PF00069">
    <property type="entry name" value="Pkinase"/>
    <property type="match status" value="1"/>
</dbReference>
<organism evidence="6 7">
    <name type="scientific">Psylliodes chrysocephalus</name>
    <dbReference type="NCBI Taxonomy" id="3402493"/>
    <lineage>
        <taxon>Eukaryota</taxon>
        <taxon>Metazoa</taxon>
        <taxon>Ecdysozoa</taxon>
        <taxon>Arthropoda</taxon>
        <taxon>Hexapoda</taxon>
        <taxon>Insecta</taxon>
        <taxon>Pterygota</taxon>
        <taxon>Neoptera</taxon>
        <taxon>Endopterygota</taxon>
        <taxon>Coleoptera</taxon>
        <taxon>Polyphaga</taxon>
        <taxon>Cucujiformia</taxon>
        <taxon>Chrysomeloidea</taxon>
        <taxon>Chrysomelidae</taxon>
        <taxon>Galerucinae</taxon>
        <taxon>Alticini</taxon>
        <taxon>Psylliodes</taxon>
    </lineage>
</organism>
<dbReference type="OrthoDB" id="193931at2759"/>